<dbReference type="Gene3D" id="3.90.199.10">
    <property type="entry name" value="Topoisomerase II, domain 5"/>
    <property type="match status" value="1"/>
</dbReference>
<dbReference type="SUPFAM" id="SSF56719">
    <property type="entry name" value="Type II DNA topoisomerase"/>
    <property type="match status" value="1"/>
</dbReference>
<protein>
    <recommendedName>
        <fullName evidence="3">DNA topoisomerase (ATP-hydrolyzing)</fullName>
        <ecNumber evidence="3">5.6.2.2</ecNumber>
    </recommendedName>
</protein>
<dbReference type="GO" id="GO:0000819">
    <property type="term" value="P:sister chromatid segregation"/>
    <property type="evidence" value="ECO:0007669"/>
    <property type="project" value="TreeGrafter"/>
</dbReference>
<evidence type="ECO:0000256" key="2">
    <source>
        <dbReference type="ARBA" id="ARBA00001946"/>
    </source>
</evidence>
<organism evidence="11 12">
    <name type="scientific">Favolaschia claudopus</name>
    <dbReference type="NCBI Taxonomy" id="2862362"/>
    <lineage>
        <taxon>Eukaryota</taxon>
        <taxon>Fungi</taxon>
        <taxon>Dikarya</taxon>
        <taxon>Basidiomycota</taxon>
        <taxon>Agaricomycotina</taxon>
        <taxon>Agaricomycetes</taxon>
        <taxon>Agaricomycetidae</taxon>
        <taxon>Agaricales</taxon>
        <taxon>Marasmiineae</taxon>
        <taxon>Mycenaceae</taxon>
        <taxon>Favolaschia</taxon>
    </lineage>
</organism>
<keyword evidence="12" id="KW-1185">Reference proteome</keyword>
<evidence type="ECO:0000256" key="3">
    <source>
        <dbReference type="ARBA" id="ARBA00012895"/>
    </source>
</evidence>
<dbReference type="Gene3D" id="3.30.1490.30">
    <property type="match status" value="1"/>
</dbReference>
<dbReference type="GO" id="GO:0000712">
    <property type="term" value="P:resolution of meiotic recombination intermediates"/>
    <property type="evidence" value="ECO:0007669"/>
    <property type="project" value="TreeGrafter"/>
</dbReference>
<dbReference type="EC" id="5.6.2.2" evidence="3"/>
<dbReference type="InterPro" id="IPR013758">
    <property type="entry name" value="Topo_IIA_A/C_ab"/>
</dbReference>
<accession>A0AAW0EL59</accession>
<name>A0AAW0EL59_9AGAR</name>
<evidence type="ECO:0000256" key="8">
    <source>
        <dbReference type="ARBA" id="ARBA00023235"/>
    </source>
</evidence>
<dbReference type="Pfam" id="PF16898">
    <property type="entry name" value="TOPRIM_C"/>
    <property type="match status" value="1"/>
</dbReference>
<dbReference type="AlphaFoldDB" id="A0AAW0EL59"/>
<comment type="cofactor">
    <cofactor evidence="2">
        <name>Mg(2+)</name>
        <dbReference type="ChEBI" id="CHEBI:18420"/>
    </cofactor>
</comment>
<comment type="caution">
    <text evidence="11">The sequence shown here is derived from an EMBL/GenBank/DDBJ whole genome shotgun (WGS) entry which is preliminary data.</text>
</comment>
<feature type="region of interest" description="Disordered" evidence="9">
    <location>
        <begin position="306"/>
        <end position="448"/>
    </location>
</feature>
<keyword evidence="6" id="KW-0799">Topoisomerase</keyword>
<dbReference type="InterPro" id="IPR013760">
    <property type="entry name" value="Topo_IIA-like_dom_sf"/>
</dbReference>
<evidence type="ECO:0000313" key="12">
    <source>
        <dbReference type="Proteomes" id="UP001362999"/>
    </source>
</evidence>
<feature type="compositionally biased region" description="Basic residues" evidence="9">
    <location>
        <begin position="351"/>
        <end position="361"/>
    </location>
</feature>
<sequence>MPAPRQRSALTAFFWRSRQTCPRVSPSIGLPTPAASSALLSLNSTCNARSHFTNSISPHRGLSPALYSVSHHQPVAVVPPTLSAPTRVQPPSTCSPPLHTLTAHLRHRLHLQTRRHRVRDYESPHRLPSTTTTSLTRISSTRLDDFLVESVTPIVRVTRGEQRKDFFTIPEYEQWSEDTPGSNKWDVKYYKGSGTSKDSDAREYFSHMEKHMIPFASTQEGDRDLIELAMMDGMIVEPERCMHVLPLVLLGSALTPFIGWSTNIPCFNPVEIVDNLPWLMWDEEMVLRHPSWRDFTGEIWPRTKNKYDDDNMDIDDAPSPPEIEVVKPPSKKAKGKAIDSDDEDFDEAPKAKGKAKAAPKRKSLDSALDSDDEPPKKKKSSRAQAVATDFFAKARPSGSGSSEPEQRKTLKSMKPVSPPEPRKAPLNKLVDTPDEEDMYDFAPAAPAR</sequence>
<keyword evidence="4" id="KW-0547">Nucleotide-binding</keyword>
<dbReference type="GO" id="GO:0006265">
    <property type="term" value="P:DNA topological change"/>
    <property type="evidence" value="ECO:0007669"/>
    <property type="project" value="InterPro"/>
</dbReference>
<evidence type="ECO:0000256" key="7">
    <source>
        <dbReference type="ARBA" id="ARBA00023125"/>
    </source>
</evidence>
<keyword evidence="5" id="KW-0067">ATP-binding</keyword>
<dbReference type="GO" id="GO:0005524">
    <property type="term" value="F:ATP binding"/>
    <property type="evidence" value="ECO:0007669"/>
    <property type="project" value="UniProtKB-KW"/>
</dbReference>
<dbReference type="GO" id="GO:0003918">
    <property type="term" value="F:DNA topoisomerase type II (double strand cut, ATP-hydrolyzing) activity"/>
    <property type="evidence" value="ECO:0007669"/>
    <property type="project" value="UniProtKB-EC"/>
</dbReference>
<gene>
    <name evidence="11" type="ORF">R3P38DRAFT_3166048</name>
</gene>
<keyword evidence="8" id="KW-0413">Isomerase</keyword>
<dbReference type="FunFam" id="3.30.1490.30:FF:000001">
    <property type="entry name" value="DNA topoisomerase 2"/>
    <property type="match status" value="1"/>
</dbReference>
<dbReference type="PANTHER" id="PTHR10169:SF38">
    <property type="entry name" value="DNA TOPOISOMERASE 2"/>
    <property type="match status" value="1"/>
</dbReference>
<evidence type="ECO:0000256" key="9">
    <source>
        <dbReference type="SAM" id="MobiDB-lite"/>
    </source>
</evidence>
<dbReference type="GO" id="GO:0005634">
    <property type="term" value="C:nucleus"/>
    <property type="evidence" value="ECO:0007669"/>
    <property type="project" value="TreeGrafter"/>
</dbReference>
<evidence type="ECO:0000256" key="6">
    <source>
        <dbReference type="ARBA" id="ARBA00023029"/>
    </source>
</evidence>
<reference evidence="11 12" key="1">
    <citation type="journal article" date="2024" name="J Genomics">
        <title>Draft genome sequencing and assembly of Favolaschia claudopus CIRM-BRFM 2984 isolated from oak limbs.</title>
        <authorList>
            <person name="Navarro D."/>
            <person name="Drula E."/>
            <person name="Chaduli D."/>
            <person name="Cazenave R."/>
            <person name="Ahrendt S."/>
            <person name="Wang J."/>
            <person name="Lipzen A."/>
            <person name="Daum C."/>
            <person name="Barry K."/>
            <person name="Grigoriev I.V."/>
            <person name="Favel A."/>
            <person name="Rosso M.N."/>
            <person name="Martin F."/>
        </authorList>
    </citation>
    <scope>NUCLEOTIDE SEQUENCE [LARGE SCALE GENOMIC DNA]</scope>
    <source>
        <strain evidence="11 12">CIRM-BRFM 2984</strain>
    </source>
</reference>
<comment type="catalytic activity">
    <reaction evidence="1">
        <text>ATP-dependent breakage, passage and rejoining of double-stranded DNA.</text>
        <dbReference type="EC" id="5.6.2.2"/>
    </reaction>
</comment>
<evidence type="ECO:0000256" key="1">
    <source>
        <dbReference type="ARBA" id="ARBA00000185"/>
    </source>
</evidence>
<dbReference type="InterPro" id="IPR031660">
    <property type="entry name" value="TOPRIM_C"/>
</dbReference>
<evidence type="ECO:0000313" key="11">
    <source>
        <dbReference type="EMBL" id="KAK7065033.1"/>
    </source>
</evidence>
<evidence type="ECO:0000256" key="4">
    <source>
        <dbReference type="ARBA" id="ARBA00022741"/>
    </source>
</evidence>
<dbReference type="PANTHER" id="PTHR10169">
    <property type="entry name" value="DNA TOPOISOMERASE/GYRASE"/>
    <property type="match status" value="1"/>
</dbReference>
<dbReference type="Proteomes" id="UP001362999">
    <property type="component" value="Unassembled WGS sequence"/>
</dbReference>
<dbReference type="GO" id="GO:0003677">
    <property type="term" value="F:DNA binding"/>
    <property type="evidence" value="ECO:0007669"/>
    <property type="project" value="UniProtKB-KW"/>
</dbReference>
<dbReference type="Gene3D" id="3.30.1360.40">
    <property type="match status" value="1"/>
</dbReference>
<evidence type="ECO:0000256" key="5">
    <source>
        <dbReference type="ARBA" id="ARBA00022840"/>
    </source>
</evidence>
<proteinExistence type="predicted"/>
<keyword evidence="7" id="KW-0238">DNA-binding</keyword>
<feature type="domain" description="C-terminal associated" evidence="10">
    <location>
        <begin position="151"/>
        <end position="230"/>
    </location>
</feature>
<dbReference type="InterPro" id="IPR050634">
    <property type="entry name" value="DNA_Topoisomerase_II"/>
</dbReference>
<dbReference type="EMBL" id="JAWWNJ010000001">
    <property type="protein sequence ID" value="KAK7065033.1"/>
    <property type="molecule type" value="Genomic_DNA"/>
</dbReference>
<evidence type="ECO:0000259" key="10">
    <source>
        <dbReference type="Pfam" id="PF16898"/>
    </source>
</evidence>